<protein>
    <recommendedName>
        <fullName evidence="4">Serine dehydratase-like alpha subunit domain-containing protein</fullName>
    </recommendedName>
</protein>
<evidence type="ECO:0000313" key="2">
    <source>
        <dbReference type="EMBL" id="MFC7371375.1"/>
    </source>
</evidence>
<sequence length="429" mass="47541">MINDYSQKKRVLDDPGRRNNNKNSFKNRKFNNKKTTIDEYTGERIFHSNNGRLPTSKVSSIDHITPLKKLEDRYSGSRVFTLEDIKEVANADYNLAVTNQHLNMSKLDKSNLEYIVNKLNKGEAVDSSTAYNMLKKQVQTEIMTPVNLVSNKTVEYSSNIISNTEIGLTKAHEYSLRGFNAGVDVALVSLTISSINNLVSVASGEKDLKDAVLEIAQETGSSFLSGAKMDMIQNGVIELAKKNGNQVLLNIAGKGLPIAHISASIMVSQSVNKYLNNELSGEECVLEILINGAGLAAYAIGMSMGGPAGAIVASVVCSQICQTIVEYRNINKLAAEKLTKVNKIASQALIEMEYQRNKLKNMVDSEFAKWDEQFNLGFEEIFCATVSNDVRGISVGLDRLLNVFSQDVKFKTYEEFNEFFMEDNSILSF</sequence>
<dbReference type="Proteomes" id="UP001596549">
    <property type="component" value="Unassembled WGS sequence"/>
</dbReference>
<accession>A0ABW2NNZ3</accession>
<evidence type="ECO:0000256" key="1">
    <source>
        <dbReference type="SAM" id="MobiDB-lite"/>
    </source>
</evidence>
<gene>
    <name evidence="2" type="ORF">ACFQPF_06785</name>
</gene>
<organism evidence="2 3">
    <name type="scientific">Fictibacillus iocasae</name>
    <dbReference type="NCBI Taxonomy" id="2715437"/>
    <lineage>
        <taxon>Bacteria</taxon>
        <taxon>Bacillati</taxon>
        <taxon>Bacillota</taxon>
        <taxon>Bacilli</taxon>
        <taxon>Bacillales</taxon>
        <taxon>Fictibacillaceae</taxon>
        <taxon>Fictibacillus</taxon>
    </lineage>
</organism>
<dbReference type="RefSeq" id="WP_379747885.1">
    <property type="nucleotide sequence ID" value="NZ_JBHTCP010000013.1"/>
</dbReference>
<proteinExistence type="predicted"/>
<keyword evidence="3" id="KW-1185">Reference proteome</keyword>
<name>A0ABW2NNZ3_9BACL</name>
<evidence type="ECO:0008006" key="4">
    <source>
        <dbReference type="Google" id="ProtNLM"/>
    </source>
</evidence>
<comment type="caution">
    <text evidence="2">The sequence shown here is derived from an EMBL/GenBank/DDBJ whole genome shotgun (WGS) entry which is preliminary data.</text>
</comment>
<dbReference type="EMBL" id="JBHTCP010000013">
    <property type="protein sequence ID" value="MFC7371375.1"/>
    <property type="molecule type" value="Genomic_DNA"/>
</dbReference>
<feature type="region of interest" description="Disordered" evidence="1">
    <location>
        <begin position="1"/>
        <end position="33"/>
    </location>
</feature>
<reference evidence="3" key="1">
    <citation type="journal article" date="2019" name="Int. J. Syst. Evol. Microbiol.">
        <title>The Global Catalogue of Microorganisms (GCM) 10K type strain sequencing project: providing services to taxonomists for standard genome sequencing and annotation.</title>
        <authorList>
            <consortium name="The Broad Institute Genomics Platform"/>
            <consortium name="The Broad Institute Genome Sequencing Center for Infectious Disease"/>
            <person name="Wu L."/>
            <person name="Ma J."/>
        </authorList>
    </citation>
    <scope>NUCLEOTIDE SEQUENCE [LARGE SCALE GENOMIC DNA]</scope>
    <source>
        <strain evidence="3">NBRC 106396</strain>
    </source>
</reference>
<evidence type="ECO:0000313" key="3">
    <source>
        <dbReference type="Proteomes" id="UP001596549"/>
    </source>
</evidence>
<feature type="compositionally biased region" description="Basic and acidic residues" evidence="1">
    <location>
        <begin position="1"/>
        <end position="17"/>
    </location>
</feature>